<dbReference type="Pfam" id="PF00271">
    <property type="entry name" value="Helicase_C"/>
    <property type="match status" value="1"/>
</dbReference>
<feature type="domain" description="Helicase C-terminal" evidence="4">
    <location>
        <begin position="809"/>
        <end position="960"/>
    </location>
</feature>
<dbReference type="Pfam" id="PF00176">
    <property type="entry name" value="SNF2-rel_dom"/>
    <property type="match status" value="1"/>
</dbReference>
<dbReference type="SMART" id="SM00490">
    <property type="entry name" value="HELICc"/>
    <property type="match status" value="1"/>
</dbReference>
<dbReference type="Gene3D" id="3.40.50.10810">
    <property type="entry name" value="Tandem AAA-ATPase domain"/>
    <property type="match status" value="1"/>
</dbReference>
<dbReference type="InterPro" id="IPR038718">
    <property type="entry name" value="SNF2-like_sf"/>
</dbReference>
<name>A0ABS1KQ26_9BACT</name>
<feature type="region of interest" description="Disordered" evidence="2">
    <location>
        <begin position="1"/>
        <end position="24"/>
    </location>
</feature>
<dbReference type="PANTHER" id="PTHR10799">
    <property type="entry name" value="SNF2/RAD54 HELICASE FAMILY"/>
    <property type="match status" value="1"/>
</dbReference>
<dbReference type="InterPro" id="IPR000330">
    <property type="entry name" value="SNF2_N"/>
</dbReference>
<organism evidence="5 6">
    <name type="scientific">Chryseolinea lacunae</name>
    <dbReference type="NCBI Taxonomy" id="2801331"/>
    <lineage>
        <taxon>Bacteria</taxon>
        <taxon>Pseudomonadati</taxon>
        <taxon>Bacteroidota</taxon>
        <taxon>Cytophagia</taxon>
        <taxon>Cytophagales</taxon>
        <taxon>Fulvivirgaceae</taxon>
        <taxon>Chryseolinea</taxon>
    </lineage>
</organism>
<dbReference type="Gene3D" id="3.40.50.300">
    <property type="entry name" value="P-loop containing nucleotide triphosphate hydrolases"/>
    <property type="match status" value="1"/>
</dbReference>
<dbReference type="InterPro" id="IPR001650">
    <property type="entry name" value="Helicase_C-like"/>
</dbReference>
<evidence type="ECO:0000256" key="2">
    <source>
        <dbReference type="SAM" id="MobiDB-lite"/>
    </source>
</evidence>
<dbReference type="SMART" id="SM00487">
    <property type="entry name" value="DEXDc"/>
    <property type="match status" value="1"/>
</dbReference>
<evidence type="ECO:0000259" key="3">
    <source>
        <dbReference type="PROSITE" id="PS51192"/>
    </source>
</evidence>
<dbReference type="SUPFAM" id="SSF52540">
    <property type="entry name" value="P-loop containing nucleoside triphosphate hydrolases"/>
    <property type="match status" value="2"/>
</dbReference>
<dbReference type="EMBL" id="JAERRB010000003">
    <property type="protein sequence ID" value="MBL0741469.1"/>
    <property type="molecule type" value="Genomic_DNA"/>
</dbReference>
<dbReference type="InterPro" id="IPR027417">
    <property type="entry name" value="P-loop_NTPase"/>
</dbReference>
<accession>A0ABS1KQ26</accession>
<dbReference type="InterPro" id="IPR014001">
    <property type="entry name" value="Helicase_ATP-bd"/>
</dbReference>
<dbReference type="PROSITE" id="PS51192">
    <property type="entry name" value="HELICASE_ATP_BIND_1"/>
    <property type="match status" value="1"/>
</dbReference>
<evidence type="ECO:0000313" key="6">
    <source>
        <dbReference type="Proteomes" id="UP000613030"/>
    </source>
</evidence>
<dbReference type="PROSITE" id="PS51194">
    <property type="entry name" value="HELICASE_CTER"/>
    <property type="match status" value="1"/>
</dbReference>
<proteinExistence type="predicted"/>
<evidence type="ECO:0000259" key="4">
    <source>
        <dbReference type="PROSITE" id="PS51194"/>
    </source>
</evidence>
<sequence length="974" mass="111263">MPYPTFENALPDDAPGGSGKSGKESSYKVATPLLPAVAGRATRVVVIGRHKYYSLFSVQLVEFPLSTDGALKSGMQVLKPMDLVWSNSHPDELKFYLAVIKFQSLYEKSARDVESLKALVKNPVGYAFYAHDHNVSEKVSHRSVSPIKISLSEIKIVVVVNREHTHYTIDCELSVNGARHPLPRVDIQYDYFVVSENRWHLCDNVHALNVLSYFKECGDSLTLSYDAFKTFQHDVLAKMELHTTIEYPYLNKTVAGTGTVEDVDDLEKIIYLMDQDTHVSINPVIRYGNTEIPVLSKKQLYTEDTEGNRIKVERNEHAEDEFIALLLKQHPDFMEQLDDPLLYFYVNKKSFLDADWFLPAFEDWRKHNITILGFNTLKGNTLNPNKATINIIVNSGINWFNTKISVAFGKTKASLREIQRAVKRKSKFVQLDDGTQGIIPAEWIQKFSSYFEAGEILDEQTLQTSKMNYSHLSQLYTEAELDDEVRAEIQNYKAALGNVATLKPIHVPEKLTAQLRPYQLTGLNWLNILDEMRFGGCLADDMGLGKSIQIIAFMLMLREKRAPETHLLVAPTTLLYSWLDEFRKFAPSLSIHVHHGGSRAKQTTRFDSFDVILTSYGTLVSDINFLRKYAFGYAILDESQNIKNPSSQRYKAARLLHSRNRIILSGTPVENNTFDLYAQFSFACPGLLGNRRNFRDLYATSIDKFKNKRSLLTLQSKITPFMLRRTKQEVAKDLPKKTEMVLYCEMSEPQRAVYATYEKELRDFIESRNEDDLAKSTIHILKGLTQLRQICNSPSLVADDAFAEDHSTKIDVLLERIQMLSRHHKILVFSQFVSMLELIKSRLDVHQIPHAMLTGKTRNRDRVIDTFQNDASLRVFLISLKTGGTGLNLTAADYVFIVDPWWNPAVENQAIDRVYRIGQQNNVVAVRLICKDTVEEKMMVLQESKTKLSADLIDTDKNIFSMLHRNDFLALTDR</sequence>
<reference evidence="5 6" key="1">
    <citation type="submission" date="2021-01" db="EMBL/GenBank/DDBJ databases">
        <title>Chryseolinea sp. Jin1 Genome sequencing and assembly.</title>
        <authorList>
            <person name="Kim I."/>
        </authorList>
    </citation>
    <scope>NUCLEOTIDE SEQUENCE [LARGE SCALE GENOMIC DNA]</scope>
    <source>
        <strain evidence="5 6">Jin1</strain>
    </source>
</reference>
<comment type="caution">
    <text evidence="5">The sequence shown here is derived from an EMBL/GenBank/DDBJ whole genome shotgun (WGS) entry which is preliminary data.</text>
</comment>
<dbReference type="CDD" id="cd18793">
    <property type="entry name" value="SF2_C_SNF"/>
    <property type="match status" value="1"/>
</dbReference>
<keyword evidence="1" id="KW-0378">Hydrolase</keyword>
<evidence type="ECO:0000256" key="1">
    <source>
        <dbReference type="ARBA" id="ARBA00022801"/>
    </source>
</evidence>
<dbReference type="InterPro" id="IPR049730">
    <property type="entry name" value="SNF2/RAD54-like_C"/>
</dbReference>
<feature type="domain" description="Helicase ATP-binding" evidence="3">
    <location>
        <begin position="527"/>
        <end position="686"/>
    </location>
</feature>
<evidence type="ECO:0000313" key="5">
    <source>
        <dbReference type="EMBL" id="MBL0741469.1"/>
    </source>
</evidence>
<protein>
    <submittedName>
        <fullName evidence="5">SNF2 helicase associated domain-containing protein</fullName>
    </submittedName>
</protein>
<dbReference type="RefSeq" id="WP_202008849.1">
    <property type="nucleotide sequence ID" value="NZ_JAERRB010000003.1"/>
</dbReference>
<keyword evidence="6" id="KW-1185">Reference proteome</keyword>
<dbReference type="Proteomes" id="UP000613030">
    <property type="component" value="Unassembled WGS sequence"/>
</dbReference>
<gene>
    <name evidence="5" type="ORF">JI741_09580</name>
</gene>